<sequence>MRRKTLLTFLLVIILVSFIHFTVFHQIVYYKNYFTTEWAYLIYYRSLQPNPVIRFWDVWEKYIGLHNTANVYYIGILSEFLGRNYLGYLVVTIILKIIATLSIFPIVLIIFKSIPLAFLTTIIFSINSSTAGPLDWISDGRDYLALTMMNISFIAYYYLIKKYSKKLLILASFLFFTTYLMSPPRLFTLLLLIPSIEMFWLLYTQKLSNLKFSLIRLIVILLPIIMISANSPVSACCPIVKGPQWLFQDILGGNLYNLLDPLAPPAWTIFPNYYWKFFGILDNYSLPNFVNYLGFLINGPMLIFWVVTVTLSLILSKKPLQFFMKVFVFISVSDVIVFYLLSQHQPSAKLDIAHLALILPPVLGTVYMLAIAIICFLEWGRSELKEIKAAIFVGPLLSMIFITPMWIFKGHVVNSWTSIQTYFLLPALGATLFMGAILTAFYYKLKNKPLFKYLSIIIIFLIIFNLYKTNKEEIQKHYEGGSGPKINITEVALLYDKLIVKLGEYAKAGDILIYFDENKSDLSYEYFPQVLTANILSNVIHQRRERGTYGCIASFGSKDELIKSIQVRNNIVGFVRSSRCVDEDTISTRMQKVEKPWFYKVENFFVFTVNNNDVTDITAETLYSLGIQSK</sequence>
<dbReference type="Proteomes" id="UP000178565">
    <property type="component" value="Unassembled WGS sequence"/>
</dbReference>
<evidence type="ECO:0000313" key="3">
    <source>
        <dbReference type="Proteomes" id="UP000178565"/>
    </source>
</evidence>
<dbReference type="STRING" id="1797785.A3B45_00510"/>
<feature type="transmembrane region" description="Helical" evidence="1">
    <location>
        <begin position="116"/>
        <end position="137"/>
    </location>
</feature>
<feature type="transmembrane region" description="Helical" evidence="1">
    <location>
        <begin position="7"/>
        <end position="28"/>
    </location>
</feature>
<evidence type="ECO:0000313" key="2">
    <source>
        <dbReference type="EMBL" id="OGE42671.1"/>
    </source>
</evidence>
<feature type="transmembrane region" description="Helical" evidence="1">
    <location>
        <begin position="85"/>
        <end position="109"/>
    </location>
</feature>
<gene>
    <name evidence="2" type="ORF">A3B45_00510</name>
</gene>
<proteinExistence type="predicted"/>
<feature type="transmembrane region" description="Helical" evidence="1">
    <location>
        <begin position="143"/>
        <end position="159"/>
    </location>
</feature>
<keyword evidence="1" id="KW-0472">Membrane</keyword>
<feature type="transmembrane region" description="Helical" evidence="1">
    <location>
        <begin position="292"/>
        <end position="315"/>
    </location>
</feature>
<protein>
    <recommendedName>
        <fullName evidence="4">Glycosyltransferase RgtA/B/C/D-like domain-containing protein</fullName>
    </recommendedName>
</protein>
<keyword evidence="1" id="KW-1133">Transmembrane helix</keyword>
<feature type="transmembrane region" description="Helical" evidence="1">
    <location>
        <begin position="389"/>
        <end position="407"/>
    </location>
</feature>
<keyword evidence="1" id="KW-0812">Transmembrane</keyword>
<feature type="transmembrane region" description="Helical" evidence="1">
    <location>
        <begin position="450"/>
        <end position="467"/>
    </location>
</feature>
<dbReference type="AlphaFoldDB" id="A0A1F5KPY5"/>
<feature type="transmembrane region" description="Helical" evidence="1">
    <location>
        <begin position="166"/>
        <end position="181"/>
    </location>
</feature>
<accession>A0A1F5KPY5</accession>
<feature type="transmembrane region" description="Helical" evidence="1">
    <location>
        <begin position="215"/>
        <end position="233"/>
    </location>
</feature>
<organism evidence="2 3">
    <name type="scientific">Candidatus Daviesbacteria bacterium RIFCSPLOWO2_01_FULL_39_12</name>
    <dbReference type="NCBI Taxonomy" id="1797785"/>
    <lineage>
        <taxon>Bacteria</taxon>
        <taxon>Candidatus Daviesiibacteriota</taxon>
    </lineage>
</organism>
<feature type="transmembrane region" description="Helical" evidence="1">
    <location>
        <begin position="322"/>
        <end position="341"/>
    </location>
</feature>
<evidence type="ECO:0000256" key="1">
    <source>
        <dbReference type="SAM" id="Phobius"/>
    </source>
</evidence>
<comment type="caution">
    <text evidence="2">The sequence shown here is derived from an EMBL/GenBank/DDBJ whole genome shotgun (WGS) entry which is preliminary data.</text>
</comment>
<dbReference type="EMBL" id="MFDM01000023">
    <property type="protein sequence ID" value="OGE42671.1"/>
    <property type="molecule type" value="Genomic_DNA"/>
</dbReference>
<evidence type="ECO:0008006" key="4">
    <source>
        <dbReference type="Google" id="ProtNLM"/>
    </source>
</evidence>
<feature type="transmembrane region" description="Helical" evidence="1">
    <location>
        <begin position="419"/>
        <end position="443"/>
    </location>
</feature>
<reference evidence="2 3" key="1">
    <citation type="journal article" date="2016" name="Nat. Commun.">
        <title>Thousands of microbial genomes shed light on interconnected biogeochemical processes in an aquifer system.</title>
        <authorList>
            <person name="Anantharaman K."/>
            <person name="Brown C.T."/>
            <person name="Hug L.A."/>
            <person name="Sharon I."/>
            <person name="Castelle C.J."/>
            <person name="Probst A.J."/>
            <person name="Thomas B.C."/>
            <person name="Singh A."/>
            <person name="Wilkins M.J."/>
            <person name="Karaoz U."/>
            <person name="Brodie E.L."/>
            <person name="Williams K.H."/>
            <person name="Hubbard S.S."/>
            <person name="Banfield J.F."/>
        </authorList>
    </citation>
    <scope>NUCLEOTIDE SEQUENCE [LARGE SCALE GENOMIC DNA]</scope>
</reference>
<name>A0A1F5KPY5_9BACT</name>
<feature type="transmembrane region" description="Helical" evidence="1">
    <location>
        <begin position="187"/>
        <end position="203"/>
    </location>
</feature>
<feature type="transmembrane region" description="Helical" evidence="1">
    <location>
        <begin position="353"/>
        <end position="377"/>
    </location>
</feature>